<name>A0A4Y8IJ19_9BACI</name>
<dbReference type="PANTHER" id="PTHR39639:SF1">
    <property type="entry name" value="DUF262 DOMAIN-CONTAINING PROTEIN"/>
    <property type="match status" value="1"/>
</dbReference>
<comment type="caution">
    <text evidence="2">The sequence shown here is derived from an EMBL/GenBank/DDBJ whole genome shotgun (WGS) entry which is preliminary data.</text>
</comment>
<dbReference type="InterPro" id="IPR004919">
    <property type="entry name" value="GmrSD_N"/>
</dbReference>
<evidence type="ECO:0000259" key="1">
    <source>
        <dbReference type="Pfam" id="PF03235"/>
    </source>
</evidence>
<keyword evidence="3" id="KW-1185">Reference proteome</keyword>
<gene>
    <name evidence="2" type="ORF">E3U55_10465</name>
</gene>
<sequence>MQKYDVKKYKYKTLKDKVVLPKFQRKLVWSNNEKMKFIESLKKGFPFGSILIYKYEEEEKYSLIDGLQRYTTLDEFTSMPEKYLESEINDFVKKISNFLPTHIKENISSIKEIEINIFNIVTNFIIKFNKDQRVERTELVNNLKENVTPLFIGDLDPSLKLIDLQGEIEDTVNKTVNIKDLDIPCIEFEGDESELAEVFQNLNTGGKKLTKYQVFAAQWSKYQIQLNDSKYNAMLLNEVIDRYKDLLANRRDISIEGFDVEEMENSKTINLSELCYALGKIITDLSPVFWSKNKGNEELANEIGYSTIGIVLGVSNNKLHEIINYKEFFDDPNTIEEMVSQILSIFNELNNYFGRYLSHPGTTKIVYENKAITNFQVLSFFASLWSIKIDVDNEFNTISQKNNYRRSYDSAKKNFIHYLVRDVVVSRWSGTGDRKLNDIYINKNNRYKNKISKKSFEFELSQWLNEDLANSSIQFNNVSKLILTVAYSNNSHDFESSNYHLEHVIPKYYLKEKYKLTNPVIPAGNLGNMMFLSDSVNTSKRQLTLYEVIQEGHAIKDKFIDLSYYPSEQRINKVIQELEKNNTHDALQLIKDRATSIINKLIDSLFK</sequence>
<dbReference type="Pfam" id="PF03235">
    <property type="entry name" value="GmrSD_N"/>
    <property type="match status" value="1"/>
</dbReference>
<dbReference type="EMBL" id="SOPW01000010">
    <property type="protein sequence ID" value="TFB19576.1"/>
    <property type="molecule type" value="Genomic_DNA"/>
</dbReference>
<reference evidence="2 3" key="1">
    <citation type="submission" date="2019-03" db="EMBL/GenBank/DDBJ databases">
        <authorList>
            <person name="He R.-H."/>
        </authorList>
    </citation>
    <scope>NUCLEOTIDE SEQUENCE [LARGE SCALE GENOMIC DNA]</scope>
    <source>
        <strain evidence="3">SH 714</strain>
    </source>
</reference>
<protein>
    <submittedName>
        <fullName evidence="2">DUF262 domain-containing protein</fullName>
    </submittedName>
</protein>
<feature type="domain" description="GmrSD restriction endonucleases N-terminal" evidence="1">
    <location>
        <begin position="17"/>
        <end position="218"/>
    </location>
</feature>
<accession>A0A4Y8IJ19</accession>
<evidence type="ECO:0000313" key="2">
    <source>
        <dbReference type="EMBL" id="TFB19576.1"/>
    </source>
</evidence>
<evidence type="ECO:0000313" key="3">
    <source>
        <dbReference type="Proteomes" id="UP000297975"/>
    </source>
</evidence>
<dbReference type="Proteomes" id="UP000297975">
    <property type="component" value="Unassembled WGS sequence"/>
</dbReference>
<dbReference type="PANTHER" id="PTHR39639">
    <property type="entry name" value="CHROMOSOME 16, WHOLE GENOME SHOTGUN SEQUENCE"/>
    <property type="match status" value="1"/>
</dbReference>
<dbReference type="AlphaFoldDB" id="A0A4Y8IJ19"/>
<organism evidence="2 3">
    <name type="scientific">Filobacillus milosensis</name>
    <dbReference type="NCBI Taxonomy" id="94137"/>
    <lineage>
        <taxon>Bacteria</taxon>
        <taxon>Bacillati</taxon>
        <taxon>Bacillota</taxon>
        <taxon>Bacilli</taxon>
        <taxon>Bacillales</taxon>
        <taxon>Bacillaceae</taxon>
        <taxon>Filobacillus</taxon>
    </lineage>
</organism>
<dbReference type="RefSeq" id="WP_134340374.1">
    <property type="nucleotide sequence ID" value="NZ_SOPW01000010.1"/>
</dbReference>
<dbReference type="OrthoDB" id="9770340at2"/>
<proteinExistence type="predicted"/>